<protein>
    <submittedName>
        <fullName evidence="1">Histidine phosphatase family protein</fullName>
    </submittedName>
</protein>
<keyword evidence="2" id="KW-1185">Reference proteome</keyword>
<name>A0ABS7RMG0_9ACTN</name>
<organism evidence="1 2">
    <name type="scientific">Nocardioides jiangsuensis</name>
    <dbReference type="NCBI Taxonomy" id="2866161"/>
    <lineage>
        <taxon>Bacteria</taxon>
        <taxon>Bacillati</taxon>
        <taxon>Actinomycetota</taxon>
        <taxon>Actinomycetes</taxon>
        <taxon>Propionibacteriales</taxon>
        <taxon>Nocardioidaceae</taxon>
        <taxon>Nocardioides</taxon>
    </lineage>
</organism>
<evidence type="ECO:0000313" key="1">
    <source>
        <dbReference type="EMBL" id="MBY9075654.1"/>
    </source>
</evidence>
<dbReference type="Proteomes" id="UP000754710">
    <property type="component" value="Unassembled WGS sequence"/>
</dbReference>
<dbReference type="Gene3D" id="3.40.50.1240">
    <property type="entry name" value="Phosphoglycerate mutase-like"/>
    <property type="match status" value="1"/>
</dbReference>
<reference evidence="1 2" key="1">
    <citation type="submission" date="2021-08" db="EMBL/GenBank/DDBJ databases">
        <title>Nocardioides bacterium WL0053 sp. nov., isolated from the sediment.</title>
        <authorList>
            <person name="Wang L."/>
            <person name="Zhang D."/>
            <person name="Zhang A."/>
        </authorList>
    </citation>
    <scope>NUCLEOTIDE SEQUENCE [LARGE SCALE GENOMIC DNA]</scope>
    <source>
        <strain evidence="1 2">WL0053</strain>
    </source>
</reference>
<dbReference type="InterPro" id="IPR013078">
    <property type="entry name" value="His_Pase_superF_clade-1"/>
</dbReference>
<dbReference type="InterPro" id="IPR050275">
    <property type="entry name" value="PGM_Phosphatase"/>
</dbReference>
<dbReference type="EMBL" id="JAIEZQ010000002">
    <property type="protein sequence ID" value="MBY9075654.1"/>
    <property type="molecule type" value="Genomic_DNA"/>
</dbReference>
<sequence length="206" mass="21628">MADLQCAATLYVARHAEAEYESALLSDCGGSLTPRGREQARALGVSLRDARIAVVHTSPMARAVQTAEIAAAVLGVGVQVREGLREFSVGEHHGKEYDAALFDPTFTRWLAGDLAATVPGGESGAEVVGRMREEIELMADLYRGESVLVVSHGGAMCAALPQLSRNLPGDYPAGRPLGNCDVVEAAVDADGLVVRAWAGERSAGWA</sequence>
<dbReference type="CDD" id="cd07067">
    <property type="entry name" value="HP_PGM_like"/>
    <property type="match status" value="1"/>
</dbReference>
<dbReference type="SUPFAM" id="SSF53254">
    <property type="entry name" value="Phosphoglycerate mutase-like"/>
    <property type="match status" value="1"/>
</dbReference>
<dbReference type="RefSeq" id="WP_221025374.1">
    <property type="nucleotide sequence ID" value="NZ_JAIEZQ010000002.1"/>
</dbReference>
<comment type="caution">
    <text evidence="1">The sequence shown here is derived from an EMBL/GenBank/DDBJ whole genome shotgun (WGS) entry which is preliminary data.</text>
</comment>
<gene>
    <name evidence="1" type="ORF">K1X13_12550</name>
</gene>
<dbReference type="PANTHER" id="PTHR48100">
    <property type="entry name" value="BROAD-SPECIFICITY PHOSPHATASE YOR283W-RELATED"/>
    <property type="match status" value="1"/>
</dbReference>
<evidence type="ECO:0000313" key="2">
    <source>
        <dbReference type="Proteomes" id="UP000754710"/>
    </source>
</evidence>
<proteinExistence type="predicted"/>
<dbReference type="Pfam" id="PF00300">
    <property type="entry name" value="His_Phos_1"/>
    <property type="match status" value="1"/>
</dbReference>
<accession>A0ABS7RMG0</accession>
<dbReference type="SMART" id="SM00855">
    <property type="entry name" value="PGAM"/>
    <property type="match status" value="1"/>
</dbReference>
<dbReference type="InterPro" id="IPR029033">
    <property type="entry name" value="His_PPase_superfam"/>
</dbReference>
<dbReference type="PANTHER" id="PTHR48100:SF1">
    <property type="entry name" value="HISTIDINE PHOSPHATASE FAMILY PROTEIN-RELATED"/>
    <property type="match status" value="1"/>
</dbReference>